<name>A0A844HLQ8_9RHOB</name>
<dbReference type="EMBL" id="WMIG01000013">
    <property type="protein sequence ID" value="MTH61213.1"/>
    <property type="molecule type" value="Genomic_DNA"/>
</dbReference>
<dbReference type="AlphaFoldDB" id="A0A844HLQ8"/>
<protein>
    <submittedName>
        <fullName evidence="1">Uncharacterized protein</fullName>
    </submittedName>
</protein>
<reference evidence="1 2" key="1">
    <citation type="submission" date="2019-11" db="EMBL/GenBank/DDBJ databases">
        <authorList>
            <person name="Dong K."/>
        </authorList>
    </citation>
    <scope>NUCLEOTIDE SEQUENCE [LARGE SCALE GENOMIC DNA]</scope>
    <source>
        <strain evidence="1 2">NBRC 112902</strain>
    </source>
</reference>
<evidence type="ECO:0000313" key="2">
    <source>
        <dbReference type="Proteomes" id="UP000449846"/>
    </source>
</evidence>
<keyword evidence="2" id="KW-1185">Reference proteome</keyword>
<accession>A0A844HLQ8</accession>
<evidence type="ECO:0000313" key="1">
    <source>
        <dbReference type="EMBL" id="MTH61213.1"/>
    </source>
</evidence>
<dbReference type="RefSeq" id="WP_155041154.1">
    <property type="nucleotide sequence ID" value="NZ_WMIG01000013.1"/>
</dbReference>
<gene>
    <name evidence="1" type="ORF">GL300_18540</name>
</gene>
<proteinExistence type="predicted"/>
<dbReference type="Proteomes" id="UP000449846">
    <property type="component" value="Unassembled WGS sequence"/>
</dbReference>
<organism evidence="1 2">
    <name type="scientific">Paracoccus litorisediminis</name>
    <dbReference type="NCBI Taxonomy" id="2006130"/>
    <lineage>
        <taxon>Bacteria</taxon>
        <taxon>Pseudomonadati</taxon>
        <taxon>Pseudomonadota</taxon>
        <taxon>Alphaproteobacteria</taxon>
        <taxon>Rhodobacterales</taxon>
        <taxon>Paracoccaceae</taxon>
        <taxon>Paracoccus</taxon>
    </lineage>
</organism>
<sequence>MANYAPVRPKAGASAAIPSSTKRTMIVAEGGDLLLSSDAVMNRATAIPLRAGRATEMPANVTWICTPESGAGAEIRRMDIE</sequence>
<comment type="caution">
    <text evidence="1">The sequence shown here is derived from an EMBL/GenBank/DDBJ whole genome shotgun (WGS) entry which is preliminary data.</text>
</comment>